<sequence length="501" mass="55504">MTSLHSSSDAYIALIHTVYTEQLKVYPQPPQYTVLAALYLTTSDGTGPHKIISLGTGTKCLPECRLTLQGEALHDSHAEVLARRGAVRWFLEEILRERVQGSQWIETYSYDSKSYYRLKDGVHIEMYISTVPCGDASTRFLAAFQDPEMAALKDGPASASAIVAQPEGTILSTSRGRNNYHLFNVLRTKPGRADSPPTLSLSCSDKIASWAWLGILGALGARFFGPGGVYLRRIIIGEVHLATTNDIDLRDAIREDCVRALGGRLEGLLPNANFSTPGFTLHKPIIEFTSIPFVHSRLAIGMDERSVSSNDSLCWRADSFPPSPLPVLSTVNTKAGSGAGTVQVLINGYKRGASPKHRQRLNDDKFLPHLCKLSIFRLYARLCKEINGEVIPSTQSYYDVKTSAPSLPPSVSPANPITGRPRTPCPYHEAKICLKGPSGPFRAWWEPEQGHLRDQDQYDNLRGADRALWIREDIGRAKKQRRGQRWEGFNVDGELVRSPSY</sequence>
<dbReference type="GO" id="GO:0003725">
    <property type="term" value="F:double-stranded RNA binding"/>
    <property type="evidence" value="ECO:0007669"/>
    <property type="project" value="TreeGrafter"/>
</dbReference>
<dbReference type="GO" id="GO:0005730">
    <property type="term" value="C:nucleolus"/>
    <property type="evidence" value="ECO:0007669"/>
    <property type="project" value="TreeGrafter"/>
</dbReference>
<dbReference type="GO" id="GO:0003726">
    <property type="term" value="F:double-stranded RNA adenosine deaminase activity"/>
    <property type="evidence" value="ECO:0007669"/>
    <property type="project" value="TreeGrafter"/>
</dbReference>
<proteinExistence type="predicted"/>
<accession>A0A6A4I129</accession>
<dbReference type="Proteomes" id="UP000799118">
    <property type="component" value="Unassembled WGS sequence"/>
</dbReference>
<evidence type="ECO:0000259" key="1">
    <source>
        <dbReference type="PROSITE" id="PS50141"/>
    </source>
</evidence>
<dbReference type="GO" id="GO:0008251">
    <property type="term" value="F:tRNA-specific adenosine deaminase activity"/>
    <property type="evidence" value="ECO:0007669"/>
    <property type="project" value="TreeGrafter"/>
</dbReference>
<evidence type="ECO:0000313" key="2">
    <source>
        <dbReference type="EMBL" id="KAE9404449.1"/>
    </source>
</evidence>
<keyword evidence="3" id="KW-1185">Reference proteome</keyword>
<dbReference type="OrthoDB" id="10268011at2759"/>
<dbReference type="GO" id="GO:0005737">
    <property type="term" value="C:cytoplasm"/>
    <property type="evidence" value="ECO:0007669"/>
    <property type="project" value="TreeGrafter"/>
</dbReference>
<gene>
    <name evidence="2" type="ORF">BT96DRAFT_418164</name>
</gene>
<dbReference type="GO" id="GO:0006396">
    <property type="term" value="P:RNA processing"/>
    <property type="evidence" value="ECO:0007669"/>
    <property type="project" value="InterPro"/>
</dbReference>
<dbReference type="EMBL" id="ML769416">
    <property type="protein sequence ID" value="KAE9404449.1"/>
    <property type="molecule type" value="Genomic_DNA"/>
</dbReference>
<dbReference type="PANTHER" id="PTHR10910:SF62">
    <property type="entry name" value="AT07585P-RELATED"/>
    <property type="match status" value="1"/>
</dbReference>
<dbReference type="PROSITE" id="PS50141">
    <property type="entry name" value="A_DEAMIN_EDITASE"/>
    <property type="match status" value="1"/>
</dbReference>
<evidence type="ECO:0000313" key="3">
    <source>
        <dbReference type="Proteomes" id="UP000799118"/>
    </source>
</evidence>
<dbReference type="InterPro" id="IPR002466">
    <property type="entry name" value="A_deamin"/>
</dbReference>
<dbReference type="Pfam" id="PF02137">
    <property type="entry name" value="A_deamin"/>
    <property type="match status" value="1"/>
</dbReference>
<reference evidence="2" key="1">
    <citation type="journal article" date="2019" name="Environ. Microbiol.">
        <title>Fungal ecological strategies reflected in gene transcription - a case study of two litter decomposers.</title>
        <authorList>
            <person name="Barbi F."/>
            <person name="Kohler A."/>
            <person name="Barry K."/>
            <person name="Baskaran P."/>
            <person name="Daum C."/>
            <person name="Fauchery L."/>
            <person name="Ihrmark K."/>
            <person name="Kuo A."/>
            <person name="LaButti K."/>
            <person name="Lipzen A."/>
            <person name="Morin E."/>
            <person name="Grigoriev I.V."/>
            <person name="Henrissat B."/>
            <person name="Lindahl B."/>
            <person name="Martin F."/>
        </authorList>
    </citation>
    <scope>NUCLEOTIDE SEQUENCE</scope>
    <source>
        <strain evidence="2">JB14</strain>
    </source>
</reference>
<dbReference type="SMART" id="SM00552">
    <property type="entry name" value="ADEAMc"/>
    <property type="match status" value="1"/>
</dbReference>
<dbReference type="AlphaFoldDB" id="A0A6A4I129"/>
<organism evidence="2 3">
    <name type="scientific">Gymnopus androsaceus JB14</name>
    <dbReference type="NCBI Taxonomy" id="1447944"/>
    <lineage>
        <taxon>Eukaryota</taxon>
        <taxon>Fungi</taxon>
        <taxon>Dikarya</taxon>
        <taxon>Basidiomycota</taxon>
        <taxon>Agaricomycotina</taxon>
        <taxon>Agaricomycetes</taxon>
        <taxon>Agaricomycetidae</taxon>
        <taxon>Agaricales</taxon>
        <taxon>Marasmiineae</taxon>
        <taxon>Omphalotaceae</taxon>
        <taxon>Gymnopus</taxon>
    </lineage>
</organism>
<protein>
    <recommendedName>
        <fullName evidence="1">A to I editase domain-containing protein</fullName>
    </recommendedName>
</protein>
<name>A0A6A4I129_9AGAR</name>
<dbReference type="PANTHER" id="PTHR10910">
    <property type="entry name" value="EUKARYOTE SPECIFIC DSRNA BINDING PROTEIN"/>
    <property type="match status" value="1"/>
</dbReference>
<feature type="domain" description="A to I editase" evidence="1">
    <location>
        <begin position="53"/>
        <end position="404"/>
    </location>
</feature>
<dbReference type="GO" id="GO:0006382">
    <property type="term" value="P:adenosine to inosine editing"/>
    <property type="evidence" value="ECO:0007669"/>
    <property type="project" value="TreeGrafter"/>
</dbReference>